<comment type="subcellular location">
    <subcellularLocation>
        <location evidence="1">Nucleus</location>
    </subcellularLocation>
</comment>
<reference evidence="9" key="1">
    <citation type="submission" date="2020-03" db="EMBL/GenBank/DDBJ databases">
        <title>A high-quality chromosome-level genome assembly of a woody plant with both climbing and erect habits, Rhamnella rubrinervis.</title>
        <authorList>
            <person name="Lu Z."/>
            <person name="Yang Y."/>
            <person name="Zhu X."/>
            <person name="Sun Y."/>
        </authorList>
    </citation>
    <scope>NUCLEOTIDE SEQUENCE</scope>
    <source>
        <strain evidence="9">BYM</strain>
        <tissue evidence="9">Leaf</tissue>
    </source>
</reference>
<dbReference type="SMART" id="SM00774">
    <property type="entry name" value="WRKY"/>
    <property type="match status" value="1"/>
</dbReference>
<dbReference type="EMBL" id="VOIH02000001">
    <property type="protein sequence ID" value="KAF3456376.1"/>
    <property type="molecule type" value="Genomic_DNA"/>
</dbReference>
<evidence type="ECO:0000256" key="3">
    <source>
        <dbReference type="ARBA" id="ARBA00023015"/>
    </source>
</evidence>
<evidence type="ECO:0000313" key="10">
    <source>
        <dbReference type="Proteomes" id="UP000796880"/>
    </source>
</evidence>
<dbReference type="AlphaFoldDB" id="A0A8K0HNV8"/>
<dbReference type="Pfam" id="PF03106">
    <property type="entry name" value="WRKY"/>
    <property type="match status" value="1"/>
</dbReference>
<dbReference type="InterPro" id="IPR017396">
    <property type="entry name" value="TF_WRKY_IIc"/>
</dbReference>
<dbReference type="InterPro" id="IPR003657">
    <property type="entry name" value="WRKY_dom"/>
</dbReference>
<evidence type="ECO:0000256" key="4">
    <source>
        <dbReference type="ARBA" id="ARBA00023125"/>
    </source>
</evidence>
<dbReference type="InterPro" id="IPR036576">
    <property type="entry name" value="WRKY_dom_sf"/>
</dbReference>
<feature type="compositionally biased region" description="Low complexity" evidence="7">
    <location>
        <begin position="101"/>
        <end position="122"/>
    </location>
</feature>
<dbReference type="Proteomes" id="UP000796880">
    <property type="component" value="Unassembled WGS sequence"/>
</dbReference>
<dbReference type="GO" id="GO:0043565">
    <property type="term" value="F:sequence-specific DNA binding"/>
    <property type="evidence" value="ECO:0007669"/>
    <property type="project" value="InterPro"/>
</dbReference>
<dbReference type="GO" id="GO:0003700">
    <property type="term" value="F:DNA-binding transcription factor activity"/>
    <property type="evidence" value="ECO:0007669"/>
    <property type="project" value="InterPro"/>
</dbReference>
<keyword evidence="10" id="KW-1185">Reference proteome</keyword>
<dbReference type="InterPro" id="IPR044810">
    <property type="entry name" value="WRKY_plant"/>
</dbReference>
<protein>
    <recommendedName>
        <fullName evidence="8">WRKY domain-containing protein</fullName>
    </recommendedName>
</protein>
<accession>A0A8K0HNV8</accession>
<keyword evidence="4" id="KW-0238">DNA-binding</keyword>
<dbReference type="Gene3D" id="2.20.25.80">
    <property type="entry name" value="WRKY domain"/>
    <property type="match status" value="1"/>
</dbReference>
<dbReference type="PROSITE" id="PS50811">
    <property type="entry name" value="WRKY"/>
    <property type="match status" value="1"/>
</dbReference>
<evidence type="ECO:0000313" key="9">
    <source>
        <dbReference type="EMBL" id="KAF3456376.1"/>
    </source>
</evidence>
<feature type="domain" description="WRKY" evidence="8">
    <location>
        <begin position="168"/>
        <end position="233"/>
    </location>
</feature>
<dbReference type="GO" id="GO:0005634">
    <property type="term" value="C:nucleus"/>
    <property type="evidence" value="ECO:0007669"/>
    <property type="project" value="UniProtKB-SubCell"/>
</dbReference>
<comment type="caution">
    <text evidence="9">The sequence shown here is derived from an EMBL/GenBank/DDBJ whole genome shotgun (WGS) entry which is preliminary data.</text>
</comment>
<name>A0A8K0HNV8_9ROSA</name>
<proteinExistence type="inferred from homology"/>
<evidence type="ECO:0000256" key="2">
    <source>
        <dbReference type="ARBA" id="ARBA00008964"/>
    </source>
</evidence>
<comment type="similarity">
    <text evidence="2">Belongs to the WRKY group II-c family.</text>
</comment>
<evidence type="ECO:0000259" key="8">
    <source>
        <dbReference type="PROSITE" id="PS50811"/>
    </source>
</evidence>
<dbReference type="FunFam" id="2.20.25.80:FF:000003">
    <property type="entry name" value="WRKY transcription factor 57"/>
    <property type="match status" value="1"/>
</dbReference>
<sequence length="343" mass="37994">MDKKLEELKTTTDNSMANSTIFSDEIPMNFSLSGIFDMPCDGDNKGSLGFMDLLGIHDYAPSSLFDLPLTTTSPSSTTMPMPPHHHHPLPSPAETSEVLNATPTTPNSSSISSSSNEAAATIDEQTKPVKEEDTEHQQDQDKTQKQLKPKKKNQKRQREPRFAFMTKSEVDHLDDGYRWRKYGQKAVKNSPYPRSYYRCTSAGCGVKKRVERSSDDPTIVVTTYEGQHTHPSPATPRGSIGISPVDSGGFIGSATAASVPFVVPQLPHYQQQQHSYIYSSPSSLNMISSTGFHNPSLPAFVQERHNNNSYVPSLANSLLRDHGLLEDIVPTQMRKELKDDLVE</sequence>
<feature type="region of interest" description="Disordered" evidence="7">
    <location>
        <begin position="70"/>
        <end position="162"/>
    </location>
</feature>
<keyword evidence="5" id="KW-0804">Transcription</keyword>
<feature type="compositionally biased region" description="Basic and acidic residues" evidence="7">
    <location>
        <begin position="124"/>
        <end position="144"/>
    </location>
</feature>
<dbReference type="SUPFAM" id="SSF118290">
    <property type="entry name" value="WRKY DNA-binding domain"/>
    <property type="match status" value="1"/>
</dbReference>
<evidence type="ECO:0000256" key="5">
    <source>
        <dbReference type="ARBA" id="ARBA00023163"/>
    </source>
</evidence>
<dbReference type="PANTHER" id="PTHR31221">
    <property type="entry name" value="WRKY TRANSCRIPTION FACTOR PROTEIN 1-RELATED"/>
    <property type="match status" value="1"/>
</dbReference>
<dbReference type="PIRSF" id="PIRSF038130">
    <property type="entry name" value="TF_WRKY_IIc"/>
    <property type="match status" value="1"/>
</dbReference>
<keyword evidence="6" id="KW-0539">Nucleus</keyword>
<evidence type="ECO:0000256" key="7">
    <source>
        <dbReference type="SAM" id="MobiDB-lite"/>
    </source>
</evidence>
<feature type="compositionally biased region" description="Low complexity" evidence="7">
    <location>
        <begin position="70"/>
        <end position="79"/>
    </location>
</feature>
<evidence type="ECO:0000256" key="1">
    <source>
        <dbReference type="ARBA" id="ARBA00004123"/>
    </source>
</evidence>
<dbReference type="PANTHER" id="PTHR31221:SF350">
    <property type="entry name" value="WRKY TRANSCRIPTION FACTOR 48-RELATED"/>
    <property type="match status" value="1"/>
</dbReference>
<organism evidence="9 10">
    <name type="scientific">Rhamnella rubrinervis</name>
    <dbReference type="NCBI Taxonomy" id="2594499"/>
    <lineage>
        <taxon>Eukaryota</taxon>
        <taxon>Viridiplantae</taxon>
        <taxon>Streptophyta</taxon>
        <taxon>Embryophyta</taxon>
        <taxon>Tracheophyta</taxon>
        <taxon>Spermatophyta</taxon>
        <taxon>Magnoliopsida</taxon>
        <taxon>eudicotyledons</taxon>
        <taxon>Gunneridae</taxon>
        <taxon>Pentapetalae</taxon>
        <taxon>rosids</taxon>
        <taxon>fabids</taxon>
        <taxon>Rosales</taxon>
        <taxon>Rhamnaceae</taxon>
        <taxon>rhamnoid group</taxon>
        <taxon>Rhamneae</taxon>
        <taxon>Rhamnella</taxon>
    </lineage>
</organism>
<evidence type="ECO:0000256" key="6">
    <source>
        <dbReference type="ARBA" id="ARBA00023242"/>
    </source>
</evidence>
<keyword evidence="3" id="KW-0805">Transcription regulation</keyword>
<dbReference type="OrthoDB" id="693960at2759"/>
<gene>
    <name evidence="9" type="ORF">FNV43_RR01026</name>
</gene>
<feature type="compositionally biased region" description="Basic residues" evidence="7">
    <location>
        <begin position="145"/>
        <end position="155"/>
    </location>
</feature>